<evidence type="ECO:0000313" key="3">
    <source>
        <dbReference type="EMBL" id="MCB5620918.1"/>
    </source>
</evidence>
<dbReference type="Proteomes" id="UP000260808">
    <property type="component" value="Unassembled WGS sequence"/>
</dbReference>
<dbReference type="EMBL" id="QRIS01000069">
    <property type="protein sequence ID" value="RHG77881.1"/>
    <property type="molecule type" value="Genomic_DNA"/>
</dbReference>
<gene>
    <name evidence="7" type="ORF">DW243_18235</name>
    <name evidence="6" type="ORF">DW812_08075</name>
    <name evidence="5" type="ORF">DXC31_13730</name>
    <name evidence="3" type="ORF">LIQ08_17485</name>
    <name evidence="4" type="ORF">PNU63_04630</name>
</gene>
<dbReference type="EMBL" id="QSSX01000041">
    <property type="protein sequence ID" value="RGM20591.1"/>
    <property type="molecule type" value="Genomic_DNA"/>
</dbReference>
<organism evidence="7 9">
    <name type="scientific">Mediterraneibacter gnavus</name>
    <name type="common">Ruminococcus gnavus</name>
    <dbReference type="NCBI Taxonomy" id="33038"/>
    <lineage>
        <taxon>Bacteria</taxon>
        <taxon>Bacillati</taxon>
        <taxon>Bacillota</taxon>
        <taxon>Clostridia</taxon>
        <taxon>Lachnospirales</taxon>
        <taxon>Lachnospiraceae</taxon>
        <taxon>Mediterraneibacter</taxon>
    </lineage>
</organism>
<proteinExistence type="predicted"/>
<feature type="coiled-coil region" evidence="1">
    <location>
        <begin position="76"/>
        <end position="174"/>
    </location>
</feature>
<evidence type="ECO:0000313" key="5">
    <source>
        <dbReference type="EMBL" id="RGM20591.1"/>
    </source>
</evidence>
<protein>
    <submittedName>
        <fullName evidence="7">Uncharacterized protein</fullName>
    </submittedName>
</protein>
<dbReference type="Proteomes" id="UP001297370">
    <property type="component" value="Unassembled WGS sequence"/>
</dbReference>
<dbReference type="EMBL" id="JAQMLR010000003">
    <property type="protein sequence ID" value="MDB8738069.1"/>
    <property type="molecule type" value="Genomic_DNA"/>
</dbReference>
<feature type="coiled-coil region" evidence="1">
    <location>
        <begin position="210"/>
        <end position="238"/>
    </location>
</feature>
<name>A0A3E4KA02_MEDGN</name>
<comment type="caution">
    <text evidence="7">The sequence shown here is derived from an EMBL/GenBank/DDBJ whole genome shotgun (WGS) entry which is preliminary data.</text>
</comment>
<dbReference type="Proteomes" id="UP000283981">
    <property type="component" value="Unassembled WGS sequence"/>
</dbReference>
<feature type="compositionally biased region" description="Basic and acidic residues" evidence="2">
    <location>
        <begin position="276"/>
        <end position="288"/>
    </location>
</feature>
<evidence type="ECO:0000256" key="1">
    <source>
        <dbReference type="SAM" id="Coils"/>
    </source>
</evidence>
<reference evidence="8 9" key="1">
    <citation type="submission" date="2018-08" db="EMBL/GenBank/DDBJ databases">
        <title>A genome reference for cultivated species of the human gut microbiota.</title>
        <authorList>
            <person name="Zou Y."/>
            <person name="Xue W."/>
            <person name="Luo G."/>
        </authorList>
    </citation>
    <scope>NUCLEOTIDE SEQUENCE [LARGE SCALE GENOMIC DNA]</scope>
    <source>
        <strain evidence="7 9">AM21-18</strain>
        <strain evidence="6 10">AM32-6</strain>
        <strain evidence="5 8">TF01-20-2</strain>
    </source>
</reference>
<evidence type="ECO:0000313" key="7">
    <source>
        <dbReference type="EMBL" id="RHG77881.1"/>
    </source>
</evidence>
<keyword evidence="1" id="KW-0175">Coiled coil</keyword>
<sequence length="306" mass="37172">MEAQAITEVEIKEQQLVIAQWMQVPEEIIGILNQELPWRIREWVYLCALDQMPAEILEKMPTWELEKIQRERMEFLQKKFQDIDLLERAMKENQDRLEILAANSERLTTVVQDGLEKVLQDLTKEKEELKQKSEQLLQEKRELEFQLQQMKQRLTKEQENRQSAEGNARILSEKADTYHRELLQFQKAEKRQVPKETIPTVEPEKGYWKNRRYQKMAKEQEEQRKKEMETFIKEVMDNSEFTEEQSDYLLTCLERGDKVEDVLYLAKPSLSVEHMERMRKMEQKRRMEATSQKTQKKRYFWEREKH</sequence>
<evidence type="ECO:0000256" key="2">
    <source>
        <dbReference type="SAM" id="MobiDB-lite"/>
    </source>
</evidence>
<evidence type="ECO:0000313" key="10">
    <source>
        <dbReference type="Proteomes" id="UP000284472"/>
    </source>
</evidence>
<evidence type="ECO:0000313" key="8">
    <source>
        <dbReference type="Proteomes" id="UP000260808"/>
    </source>
</evidence>
<dbReference type="EMBL" id="JAJBOM010000041">
    <property type="protein sequence ID" value="MCB5620918.1"/>
    <property type="molecule type" value="Genomic_DNA"/>
</dbReference>
<dbReference type="Proteomes" id="UP000284472">
    <property type="component" value="Unassembled WGS sequence"/>
</dbReference>
<evidence type="ECO:0000313" key="4">
    <source>
        <dbReference type="EMBL" id="MDB8738069.1"/>
    </source>
</evidence>
<evidence type="ECO:0000313" key="6">
    <source>
        <dbReference type="EMBL" id="RHD06718.1"/>
    </source>
</evidence>
<accession>A0A3E4KA02</accession>
<evidence type="ECO:0000313" key="9">
    <source>
        <dbReference type="Proteomes" id="UP000283981"/>
    </source>
</evidence>
<dbReference type="RefSeq" id="WP_004843190.1">
    <property type="nucleotide sequence ID" value="NZ_AP031446.1"/>
</dbReference>
<dbReference type="Proteomes" id="UP001211731">
    <property type="component" value="Unassembled WGS sequence"/>
</dbReference>
<dbReference type="AlphaFoldDB" id="A0A3E4KA02"/>
<dbReference type="EMBL" id="QSIR01000010">
    <property type="protein sequence ID" value="RHD06718.1"/>
    <property type="molecule type" value="Genomic_DNA"/>
</dbReference>
<reference evidence="3" key="2">
    <citation type="submission" date="2021-10" db="EMBL/GenBank/DDBJ databases">
        <title>Collection of gut derived symbiotic bacterial strains cultured from healthy donors.</title>
        <authorList>
            <person name="Lin H."/>
            <person name="Littmann E."/>
            <person name="Claire K."/>
            <person name="Pamer E."/>
        </authorList>
    </citation>
    <scope>NUCLEOTIDE SEQUENCE</scope>
    <source>
        <strain evidence="3">MSK.23.18</strain>
    </source>
</reference>
<dbReference type="GeneID" id="57434629"/>
<reference evidence="4" key="3">
    <citation type="submission" date="2023-01" db="EMBL/GenBank/DDBJ databases">
        <title>Human gut microbiome strain richness.</title>
        <authorList>
            <person name="Chen-Liaw A."/>
        </authorList>
    </citation>
    <scope>NUCLEOTIDE SEQUENCE</scope>
    <source>
        <strain evidence="4">1001217st1_A9_1001217B_191108</strain>
    </source>
</reference>
<feature type="region of interest" description="Disordered" evidence="2">
    <location>
        <begin position="276"/>
        <end position="306"/>
    </location>
</feature>